<evidence type="ECO:0000256" key="8">
    <source>
        <dbReference type="RuleBase" id="RU368066"/>
    </source>
</evidence>
<feature type="transmembrane region" description="Helical" evidence="8">
    <location>
        <begin position="216"/>
        <end position="235"/>
    </location>
</feature>
<feature type="transmembrane region" description="Helical" evidence="8">
    <location>
        <begin position="241"/>
        <end position="260"/>
    </location>
</feature>
<evidence type="ECO:0000256" key="3">
    <source>
        <dbReference type="ARBA" id="ARBA00007168"/>
    </source>
</evidence>
<evidence type="ECO:0000256" key="6">
    <source>
        <dbReference type="ARBA" id="ARBA00022989"/>
    </source>
</evidence>
<comment type="similarity">
    <text evidence="3 8">Belongs to the CTL (choline transporter-like) family.</text>
</comment>
<feature type="transmembrane region" description="Helical" evidence="8">
    <location>
        <begin position="422"/>
        <end position="446"/>
    </location>
</feature>
<keyword evidence="6 8" id="KW-1133">Transmembrane helix</keyword>
<feature type="transmembrane region" description="Helical" evidence="8">
    <location>
        <begin position="521"/>
        <end position="543"/>
    </location>
</feature>
<comment type="caution">
    <text evidence="10">The sequence shown here is derived from an EMBL/GenBank/DDBJ whole genome shotgun (WGS) entry which is preliminary data.</text>
</comment>
<dbReference type="GO" id="GO:0022857">
    <property type="term" value="F:transmembrane transporter activity"/>
    <property type="evidence" value="ECO:0007669"/>
    <property type="project" value="UniProtKB-UniRule"/>
</dbReference>
<evidence type="ECO:0000256" key="5">
    <source>
        <dbReference type="ARBA" id="ARBA00022692"/>
    </source>
</evidence>
<dbReference type="PANTHER" id="PTHR12385:SF4">
    <property type="entry name" value="PROTEIN PNS1"/>
    <property type="match status" value="1"/>
</dbReference>
<keyword evidence="7 8" id="KW-0472">Membrane</keyword>
<dbReference type="InterPro" id="IPR007603">
    <property type="entry name" value="Choline_transptr-like"/>
</dbReference>
<sequence>MATRESPYPPPGTVQTSYNAPSQPPPAANPPHMSAPQYGYGGQHQQQQYPPQGQQYGGNGGFAGQQGYGNGGYGGQQGYGDAGYNGQQNQHAGYSGGQASQYYQEAQAAAGQKPNIPPAPQAPQPGLEGKFEDAKPKWNDLWAALLFIAQLGGFIAIAVISLRALPASEGTGGLGNSNGSADTLNASVAWLLSIVCGAGLVFSIGLLALVRAFTKVILEITLALAVIMSVAYAVYLWVSKMWSGAIIFTIFAVLSIIAYPGMRRRIPLSKQLLLFVIAIAKVHKSVYFIALAGTTLLAAYSVFWSISIVAIYQKYAPDAAGSGTSGGEASSATVIGLIVYSLFSYYWTSQFITNLFLTTEAGIFGAFYYGGREATRVAWGAFKRASTYSFGSIAFGSLIVALLDLLRAFFQILMSYARDEGSAIGVAITCCAQCCIGIISNLVSYFNRYAYIEVALYGKPYIGAAKDTWRLFKDRGIDALINDCLVNNIWTFGSYAVGGLCSLIAFAYLQALQPSFIEDNGGLKAVVLGYAFIAGFFICHSLGYGALSSGVSTIFVGLAEDPEVLAIRDPALFSLIQQAYPQVVTSV</sequence>
<protein>
    <recommendedName>
        <fullName evidence="4 8">Protein PNS1</fullName>
    </recommendedName>
</protein>
<feature type="transmembrane region" description="Helical" evidence="8">
    <location>
        <begin position="141"/>
        <end position="164"/>
    </location>
</feature>
<organism evidence="10 11">
    <name type="scientific">Rhodotorula paludigena</name>
    <dbReference type="NCBI Taxonomy" id="86838"/>
    <lineage>
        <taxon>Eukaryota</taxon>
        <taxon>Fungi</taxon>
        <taxon>Dikarya</taxon>
        <taxon>Basidiomycota</taxon>
        <taxon>Pucciniomycotina</taxon>
        <taxon>Microbotryomycetes</taxon>
        <taxon>Sporidiobolales</taxon>
        <taxon>Sporidiobolaceae</taxon>
        <taxon>Rhodotorula</taxon>
    </lineage>
</organism>
<dbReference type="GO" id="GO:0005886">
    <property type="term" value="C:plasma membrane"/>
    <property type="evidence" value="ECO:0007669"/>
    <property type="project" value="UniProtKB-SubCell"/>
</dbReference>
<name>A0AAV5GKC4_9BASI</name>
<dbReference type="AlphaFoldDB" id="A0AAV5GKC4"/>
<evidence type="ECO:0000256" key="7">
    <source>
        <dbReference type="ARBA" id="ARBA00023136"/>
    </source>
</evidence>
<keyword evidence="5 8" id="KW-0812">Transmembrane</keyword>
<dbReference type="PANTHER" id="PTHR12385">
    <property type="entry name" value="CHOLINE TRANSPORTER-LIKE (SLC FAMILY 44)"/>
    <property type="match status" value="1"/>
</dbReference>
<feature type="transmembrane region" description="Helical" evidence="8">
    <location>
        <begin position="184"/>
        <end position="209"/>
    </location>
</feature>
<evidence type="ECO:0000256" key="9">
    <source>
        <dbReference type="SAM" id="MobiDB-lite"/>
    </source>
</evidence>
<reference evidence="10 11" key="1">
    <citation type="submission" date="2021-12" db="EMBL/GenBank/DDBJ databases">
        <title>High titer production of polyol ester of fatty acids by Rhodotorula paludigena BS15 towards product separation-free biomass refinery.</title>
        <authorList>
            <person name="Mano J."/>
            <person name="Ono H."/>
            <person name="Tanaka T."/>
            <person name="Naito K."/>
            <person name="Sushida H."/>
            <person name="Ike M."/>
            <person name="Tokuyasu K."/>
            <person name="Kitaoka M."/>
        </authorList>
    </citation>
    <scope>NUCLEOTIDE SEQUENCE [LARGE SCALE GENOMIC DNA]</scope>
    <source>
        <strain evidence="10 11">BS15</strain>
    </source>
</reference>
<comment type="function">
    <text evidence="1 8">Probably involved in transport through the plasma membrane.</text>
</comment>
<feature type="transmembrane region" description="Helical" evidence="8">
    <location>
        <begin position="489"/>
        <end position="509"/>
    </location>
</feature>
<feature type="compositionally biased region" description="Gly residues" evidence="9">
    <location>
        <begin position="55"/>
        <end position="83"/>
    </location>
</feature>
<feature type="transmembrane region" description="Helical" evidence="8">
    <location>
        <begin position="297"/>
        <end position="315"/>
    </location>
</feature>
<evidence type="ECO:0000313" key="10">
    <source>
        <dbReference type="EMBL" id="GJN90295.1"/>
    </source>
</evidence>
<feature type="transmembrane region" description="Helical" evidence="8">
    <location>
        <begin position="388"/>
        <end position="410"/>
    </location>
</feature>
<comment type="subcellular location">
    <subcellularLocation>
        <location evidence="8">Cell membrane</location>
        <topology evidence="8">Multi-pass membrane protein</topology>
    </subcellularLocation>
    <subcellularLocation>
        <location evidence="2">Membrane</location>
        <topology evidence="2">Multi-pass membrane protein</topology>
    </subcellularLocation>
</comment>
<accession>A0AAV5GKC4</accession>
<evidence type="ECO:0000256" key="2">
    <source>
        <dbReference type="ARBA" id="ARBA00004141"/>
    </source>
</evidence>
<gene>
    <name evidence="10" type="ORF">Rhopal_003303-T1</name>
</gene>
<feature type="compositionally biased region" description="Low complexity" evidence="9">
    <location>
        <begin position="97"/>
        <end position="112"/>
    </location>
</feature>
<evidence type="ECO:0000313" key="11">
    <source>
        <dbReference type="Proteomes" id="UP001342314"/>
    </source>
</evidence>
<evidence type="ECO:0000256" key="4">
    <source>
        <dbReference type="ARBA" id="ARBA00015388"/>
    </source>
</evidence>
<dbReference type="Proteomes" id="UP001342314">
    <property type="component" value="Unassembled WGS sequence"/>
</dbReference>
<proteinExistence type="inferred from homology"/>
<dbReference type="EMBL" id="BQKY01000006">
    <property type="protein sequence ID" value="GJN90295.1"/>
    <property type="molecule type" value="Genomic_DNA"/>
</dbReference>
<keyword evidence="11" id="KW-1185">Reference proteome</keyword>
<dbReference type="Pfam" id="PF04515">
    <property type="entry name" value="Choline_transpo"/>
    <property type="match status" value="1"/>
</dbReference>
<evidence type="ECO:0000256" key="1">
    <source>
        <dbReference type="ARBA" id="ARBA00002957"/>
    </source>
</evidence>
<feature type="region of interest" description="Disordered" evidence="9">
    <location>
        <begin position="1"/>
        <end position="131"/>
    </location>
</feature>
<feature type="compositionally biased region" description="Low complexity" evidence="9">
    <location>
        <begin position="30"/>
        <end position="54"/>
    </location>
</feature>